<dbReference type="Pfam" id="PF00696">
    <property type="entry name" value="AA_kinase"/>
    <property type="match status" value="1"/>
</dbReference>
<evidence type="ECO:0000313" key="11">
    <source>
        <dbReference type="Proteomes" id="UP000463883"/>
    </source>
</evidence>
<keyword evidence="3 8" id="KW-0641">Proline biosynthesis</keyword>
<name>A0A6P1MCA3_9FIRM</name>
<evidence type="ECO:0000256" key="6">
    <source>
        <dbReference type="ARBA" id="ARBA00022777"/>
    </source>
</evidence>
<evidence type="ECO:0000256" key="1">
    <source>
        <dbReference type="ARBA" id="ARBA00022490"/>
    </source>
</evidence>
<feature type="binding site" evidence="8">
    <location>
        <begin position="176"/>
        <end position="177"/>
    </location>
    <ligand>
        <name>ATP</name>
        <dbReference type="ChEBI" id="CHEBI:30616"/>
    </ligand>
</feature>
<dbReference type="KEGG" id="amic:Ami3637_03290"/>
<keyword evidence="2 8" id="KW-0028">Amino-acid biosynthesis</keyword>
<dbReference type="GO" id="GO:0055129">
    <property type="term" value="P:L-proline biosynthetic process"/>
    <property type="evidence" value="ECO:0007669"/>
    <property type="project" value="UniProtKB-UniRule"/>
</dbReference>
<evidence type="ECO:0000256" key="3">
    <source>
        <dbReference type="ARBA" id="ARBA00022650"/>
    </source>
</evidence>
<dbReference type="GO" id="GO:0004349">
    <property type="term" value="F:glutamate 5-kinase activity"/>
    <property type="evidence" value="ECO:0007669"/>
    <property type="project" value="UniProtKB-UniRule"/>
</dbReference>
<dbReference type="InterPro" id="IPR011529">
    <property type="entry name" value="Glu_5kinase"/>
</dbReference>
<dbReference type="InterPro" id="IPR005715">
    <property type="entry name" value="Glu_5kinase/COase_Synthase"/>
</dbReference>
<organism evidence="10 11">
    <name type="scientific">Aminipila terrae</name>
    <dbReference type="NCBI Taxonomy" id="2697030"/>
    <lineage>
        <taxon>Bacteria</taxon>
        <taxon>Bacillati</taxon>
        <taxon>Bacillota</taxon>
        <taxon>Clostridia</taxon>
        <taxon>Peptostreptococcales</taxon>
        <taxon>Anaerovoracaceae</taxon>
        <taxon>Aminipila</taxon>
    </lineage>
</organism>
<comment type="caution">
    <text evidence="8">Lacks conserved residue(s) required for the propagation of feature annotation.</text>
</comment>
<feature type="binding site" evidence="8">
    <location>
        <position position="144"/>
    </location>
    <ligand>
        <name>substrate</name>
    </ligand>
</feature>
<evidence type="ECO:0000256" key="8">
    <source>
        <dbReference type="HAMAP-Rule" id="MF_00456"/>
    </source>
</evidence>
<evidence type="ECO:0000256" key="7">
    <source>
        <dbReference type="ARBA" id="ARBA00022840"/>
    </source>
</evidence>
<dbReference type="InterPro" id="IPR036393">
    <property type="entry name" value="AceGlu_kinase-like_sf"/>
</dbReference>
<comment type="pathway">
    <text evidence="8">Amino-acid biosynthesis; L-proline biosynthesis; L-glutamate 5-semialdehyde from L-glutamate: step 1/2.</text>
</comment>
<comment type="subcellular location">
    <subcellularLocation>
        <location evidence="8">Cytoplasm</location>
    </subcellularLocation>
</comment>
<evidence type="ECO:0000256" key="2">
    <source>
        <dbReference type="ARBA" id="ARBA00022605"/>
    </source>
</evidence>
<dbReference type="UniPathway" id="UPA00098">
    <property type="reaction ID" value="UER00359"/>
</dbReference>
<dbReference type="InterPro" id="IPR001048">
    <property type="entry name" value="Asp/Glu/Uridylate_kinase"/>
</dbReference>
<dbReference type="PANTHER" id="PTHR43654:SF1">
    <property type="entry name" value="ISOPENTENYL PHOSPHATE KINASE"/>
    <property type="match status" value="1"/>
</dbReference>
<evidence type="ECO:0000259" key="9">
    <source>
        <dbReference type="Pfam" id="PF00696"/>
    </source>
</evidence>
<dbReference type="EC" id="2.7.2.11" evidence="8"/>
<dbReference type="PRINTS" id="PR00474">
    <property type="entry name" value="GLU5KINASE"/>
</dbReference>
<evidence type="ECO:0000313" key="10">
    <source>
        <dbReference type="EMBL" id="QHI71537.1"/>
    </source>
</evidence>
<gene>
    <name evidence="8 10" type="primary">proB</name>
    <name evidence="10" type="ORF">Ami3637_03290</name>
</gene>
<dbReference type="InterPro" id="IPR041739">
    <property type="entry name" value="G5K_ProB"/>
</dbReference>
<dbReference type="Proteomes" id="UP000463883">
    <property type="component" value="Chromosome"/>
</dbReference>
<dbReference type="HAMAP" id="MF_00456">
    <property type="entry name" value="ProB"/>
    <property type="match status" value="1"/>
</dbReference>
<dbReference type="SUPFAM" id="SSF53633">
    <property type="entry name" value="Carbamate kinase-like"/>
    <property type="match status" value="1"/>
</dbReference>
<keyword evidence="6 8" id="KW-0418">Kinase</keyword>
<feature type="binding site" evidence="8">
    <location>
        <position position="57"/>
    </location>
    <ligand>
        <name>substrate</name>
    </ligand>
</feature>
<proteinExistence type="inferred from homology"/>
<keyword evidence="7 8" id="KW-0067">ATP-binding</keyword>
<dbReference type="AlphaFoldDB" id="A0A6P1MCA3"/>
<dbReference type="RefSeq" id="WP_162361312.1">
    <property type="nucleotide sequence ID" value="NZ_CP047591.1"/>
</dbReference>
<dbReference type="FunFam" id="3.40.1160.10:FF:000018">
    <property type="entry name" value="Glutamate 5-kinase"/>
    <property type="match status" value="1"/>
</dbReference>
<dbReference type="PANTHER" id="PTHR43654">
    <property type="entry name" value="GLUTAMATE 5-KINASE"/>
    <property type="match status" value="1"/>
</dbReference>
<keyword evidence="1 8" id="KW-0963">Cytoplasm</keyword>
<dbReference type="PIRSF" id="PIRSF000729">
    <property type="entry name" value="GK"/>
    <property type="match status" value="1"/>
</dbReference>
<protein>
    <recommendedName>
        <fullName evidence="8">Glutamate 5-kinase</fullName>
        <ecNumber evidence="8">2.7.2.11</ecNumber>
    </recommendedName>
    <alternativeName>
        <fullName evidence="8">Gamma-glutamyl kinase</fullName>
        <shortName evidence="8">GK</shortName>
    </alternativeName>
</protein>
<dbReference type="NCBIfam" id="TIGR01027">
    <property type="entry name" value="proB"/>
    <property type="match status" value="1"/>
</dbReference>
<feature type="domain" description="Aspartate/glutamate/uridylate kinase" evidence="9">
    <location>
        <begin position="12"/>
        <end position="242"/>
    </location>
</feature>
<comment type="similarity">
    <text evidence="8">Belongs to the glutamate 5-kinase family.</text>
</comment>
<dbReference type="CDD" id="cd04242">
    <property type="entry name" value="AAK_G5K_ProB"/>
    <property type="match status" value="1"/>
</dbReference>
<sequence length="267" mass="29290">MSAISEVINDSKKIVIKLGSNVLSDDHGNVNKTAIQNFVEQVNGLIQQGKQVVVVSSGARICGIGAINKWSRRGDINYKQALCAIGQVELMMAYKQYFSDYGLHVGQILLTKEDFEEHTRNLNIRNALFTLIDEGVVPIINENDSVSVDEIKIGDNDTLSALTASLWNADTLIILSDIDGVFNKDPKSYKDAKLIEEIHDINELLQNIDVKGKSSFGTGGITCKIEAARRVNKYGIPMILLNGKKLDIIKNASCGEETGTVFFGKVD</sequence>
<keyword evidence="11" id="KW-1185">Reference proteome</keyword>
<evidence type="ECO:0000256" key="5">
    <source>
        <dbReference type="ARBA" id="ARBA00022741"/>
    </source>
</evidence>
<feature type="binding site" evidence="8">
    <location>
        <position position="156"/>
    </location>
    <ligand>
        <name>substrate</name>
    </ligand>
</feature>
<dbReference type="EMBL" id="CP047591">
    <property type="protein sequence ID" value="QHI71537.1"/>
    <property type="molecule type" value="Genomic_DNA"/>
</dbReference>
<feature type="binding site" evidence="8">
    <location>
        <position position="17"/>
    </location>
    <ligand>
        <name>ATP</name>
        <dbReference type="ChEBI" id="CHEBI:30616"/>
    </ligand>
</feature>
<dbReference type="GO" id="GO:0005829">
    <property type="term" value="C:cytosol"/>
    <property type="evidence" value="ECO:0007669"/>
    <property type="project" value="TreeGrafter"/>
</dbReference>
<comment type="function">
    <text evidence="8">Catalyzes the transfer of a phosphate group to glutamate to form L-glutamate 5-phosphate.</text>
</comment>
<comment type="catalytic activity">
    <reaction evidence="8">
        <text>L-glutamate + ATP = L-glutamyl 5-phosphate + ADP</text>
        <dbReference type="Rhea" id="RHEA:14877"/>
        <dbReference type="ChEBI" id="CHEBI:29985"/>
        <dbReference type="ChEBI" id="CHEBI:30616"/>
        <dbReference type="ChEBI" id="CHEBI:58274"/>
        <dbReference type="ChEBI" id="CHEBI:456216"/>
        <dbReference type="EC" id="2.7.2.11"/>
    </reaction>
</comment>
<accession>A0A6P1MCA3</accession>
<reference evidence="10 11" key="1">
    <citation type="submission" date="2020-01" db="EMBL/GenBank/DDBJ databases">
        <title>Genomic analysis of Aminipila sp. CBA3637.</title>
        <authorList>
            <person name="Kim Y.B."/>
            <person name="Roh S.W."/>
        </authorList>
    </citation>
    <scope>NUCLEOTIDE SEQUENCE [LARGE SCALE GENOMIC DNA]</scope>
    <source>
        <strain evidence="10 11">CBA3637</strain>
    </source>
</reference>
<dbReference type="GO" id="GO:0005524">
    <property type="term" value="F:ATP binding"/>
    <property type="evidence" value="ECO:0007669"/>
    <property type="project" value="UniProtKB-KW"/>
</dbReference>
<evidence type="ECO:0000256" key="4">
    <source>
        <dbReference type="ARBA" id="ARBA00022679"/>
    </source>
</evidence>
<keyword evidence="4 8" id="KW-0808">Transferase</keyword>
<keyword evidence="5 8" id="KW-0547">Nucleotide-binding</keyword>
<dbReference type="Gene3D" id="3.40.1160.10">
    <property type="entry name" value="Acetylglutamate kinase-like"/>
    <property type="match status" value="1"/>
</dbReference>
<dbReference type="InterPro" id="IPR001057">
    <property type="entry name" value="Glu/AcGlu_kinase"/>
</dbReference>